<dbReference type="AlphaFoldDB" id="D8Q5Q5"/>
<organism evidence="3">
    <name type="scientific">Schizophyllum commune (strain H4-8 / FGSC 9210)</name>
    <name type="common">Split gill fungus</name>
    <dbReference type="NCBI Taxonomy" id="578458"/>
    <lineage>
        <taxon>Eukaryota</taxon>
        <taxon>Fungi</taxon>
        <taxon>Dikarya</taxon>
        <taxon>Basidiomycota</taxon>
        <taxon>Agaricomycotina</taxon>
        <taxon>Agaricomycetes</taxon>
        <taxon>Agaricomycetidae</taxon>
        <taxon>Agaricales</taxon>
        <taxon>Schizophyllaceae</taxon>
        <taxon>Schizophyllum</taxon>
    </lineage>
</organism>
<dbReference type="HOGENOM" id="CLU_017935_0_0_1"/>
<evidence type="ECO:0000313" key="3">
    <source>
        <dbReference type="Proteomes" id="UP000007431"/>
    </source>
</evidence>
<gene>
    <name evidence="2" type="ORF">SCHCODRAFT_257268</name>
</gene>
<dbReference type="eggNOG" id="ENOG502SIS9">
    <property type="taxonomic scope" value="Eukaryota"/>
</dbReference>
<dbReference type="Proteomes" id="UP000007431">
    <property type="component" value="Unassembled WGS sequence"/>
</dbReference>
<reference evidence="2 3" key="1">
    <citation type="journal article" date="2010" name="Nat. Biotechnol.">
        <title>Genome sequence of the model mushroom Schizophyllum commune.</title>
        <authorList>
            <person name="Ohm R.A."/>
            <person name="de Jong J.F."/>
            <person name="Lugones L.G."/>
            <person name="Aerts A."/>
            <person name="Kothe E."/>
            <person name="Stajich J.E."/>
            <person name="de Vries R.P."/>
            <person name="Record E."/>
            <person name="Levasseur A."/>
            <person name="Baker S.E."/>
            <person name="Bartholomew K.A."/>
            <person name="Coutinho P.M."/>
            <person name="Erdmann S."/>
            <person name="Fowler T.J."/>
            <person name="Gathman A.C."/>
            <person name="Lombard V."/>
            <person name="Henrissat B."/>
            <person name="Knabe N."/>
            <person name="Kuees U."/>
            <person name="Lilly W.W."/>
            <person name="Lindquist E."/>
            <person name="Lucas S."/>
            <person name="Magnuson J.K."/>
            <person name="Piumi F."/>
            <person name="Raudaskoski M."/>
            <person name="Salamov A."/>
            <person name="Schmutz J."/>
            <person name="Schwarze F.W.M.R."/>
            <person name="vanKuyk P.A."/>
            <person name="Horton J.S."/>
            <person name="Grigoriev I.V."/>
            <person name="Woesten H.A.B."/>
        </authorList>
    </citation>
    <scope>NUCLEOTIDE SEQUENCE [LARGE SCALE GENOMIC DNA]</scope>
    <source>
        <strain evidence="3">H4-8 / FGSC 9210</strain>
    </source>
</reference>
<dbReference type="OMA" id="DWELECD"/>
<dbReference type="InParanoid" id="D8Q5Q5"/>
<dbReference type="VEuPathDB" id="FungiDB:SCHCODRAFT_02625241"/>
<keyword evidence="3" id="KW-1185">Reference proteome</keyword>
<dbReference type="KEGG" id="scm:SCHCO_02625241"/>
<dbReference type="PANTHER" id="PTHR34714">
    <property type="entry name" value="EGF-LIKE DOMAIN-CONTAINING PROTEIN"/>
    <property type="match status" value="1"/>
</dbReference>
<dbReference type="EMBL" id="GL377306">
    <property type="protein sequence ID" value="EFI97451.1"/>
    <property type="molecule type" value="Genomic_DNA"/>
</dbReference>
<accession>D8Q5Q5</accession>
<proteinExistence type="predicted"/>
<dbReference type="PANTHER" id="PTHR34714:SF2">
    <property type="entry name" value="EGF-LIKE DOMAIN-CONTAINING PROTEIN"/>
    <property type="match status" value="1"/>
</dbReference>
<protein>
    <submittedName>
        <fullName evidence="2">Uncharacterized protein</fullName>
    </submittedName>
</protein>
<keyword evidence="1" id="KW-0175">Coiled coil</keyword>
<dbReference type="GeneID" id="9596440"/>
<dbReference type="OrthoDB" id="3509531at2759"/>
<evidence type="ECO:0000313" key="2">
    <source>
        <dbReference type="EMBL" id="EFI97451.1"/>
    </source>
</evidence>
<sequence length="807" mass="88529">MKDSIPSSPAEWHNWATSPALNKIPAKASREQTEVNLLIRDVLVELGTVKLDESDFTFIYSDVLALSPSPGPTLRLTLPKLACVSVYARVVTSDQPITLELSPSDPTEEALVVLYATYVDQPVSVSVAGQEAQTLNLGALSGNVGVAISTTNGQITVTYMQRYSVPDLYTDGELHKLLSTQLRIASTLFWTQPSVASALAWHVVNATAYPSESTLLNVQASALQQQINVGRLCGPGVSYAPVLKLEYYKNTLATVLDAGSDFEAQYDRFTDNETSVDDQLKIWDSMLEQAQNTITMQQTLANDAKLKWTASQQILLAAQTDLRHHQDTLEQKAEVFRRGIEKWKEEQIMKAVFNIFKAIVTFGVAIGAMCIGDPEPAAEASVNAAGAIKDVEEAAEAASAVTKIISSDTLKQLDEIVEKLGDLLSSTIENVEAIIAAEGEGEGSLSPFPASPEGNEDLTALAGIAAWDKWTLDIEEQMKFPVDQNIDGASAYLLELRKHAIDGKLTTQSSAQTIKAGQEYVQVQLALQLAQSDLARLQELRDSFQGEKEQLEAARLHFYDRLDAMRTSVLIELRNLVWAFKFCTLTDSQVTLDPLNTMAEYKADLSLLVQEVERWQEGFASDKAPIHFQRDINDPSFKNIAPDVLASLQKDHAATFALAPDIGTKSTSSPYISGPFTGGSGFRVFGMRAYVNGVVPKPEALLKKTNTALIWVKIRTSGVYQDIREDGQVFGFTSMVQERQFKYRIDAQGTPLPDEDGIEVDSIIASGDHMDPPPFTQWSVAVQEPEKLDWTALSGLTLEWKGEAYMS</sequence>
<dbReference type="RefSeq" id="XP_003032354.1">
    <property type="nucleotide sequence ID" value="XM_003032308.1"/>
</dbReference>
<feature type="coiled-coil region" evidence="1">
    <location>
        <begin position="520"/>
        <end position="557"/>
    </location>
</feature>
<evidence type="ECO:0000256" key="1">
    <source>
        <dbReference type="SAM" id="Coils"/>
    </source>
</evidence>
<name>D8Q5Q5_SCHCM</name>